<dbReference type="HOGENOM" id="CLU_140900_0_0_4"/>
<organism evidence="1 2">
    <name type="scientific">Sulfuricella denitrificans (strain DSM 22764 / NBRC 105220 / skB26)</name>
    <dbReference type="NCBI Taxonomy" id="1163617"/>
    <lineage>
        <taxon>Bacteria</taxon>
        <taxon>Pseudomonadati</taxon>
        <taxon>Pseudomonadota</taxon>
        <taxon>Betaproteobacteria</taxon>
        <taxon>Nitrosomonadales</taxon>
        <taxon>Sulfuricellaceae</taxon>
        <taxon>Sulfuricella</taxon>
    </lineage>
</organism>
<dbReference type="EMBL" id="AP013066">
    <property type="protein sequence ID" value="BAN34582.1"/>
    <property type="molecule type" value="Genomic_DNA"/>
</dbReference>
<evidence type="ECO:0008006" key="3">
    <source>
        <dbReference type="Google" id="ProtNLM"/>
    </source>
</evidence>
<keyword evidence="2" id="KW-1185">Reference proteome</keyword>
<dbReference type="Proteomes" id="UP000015559">
    <property type="component" value="Chromosome"/>
</dbReference>
<reference evidence="1 2" key="1">
    <citation type="journal article" date="2012" name="Appl. Environ. Microbiol.">
        <title>Draft genome sequence of a psychrotolerant sulfur-oxidizing bacterium, Sulfuricella denitrificans skB26, and proteomic insights into cold adaptation.</title>
        <authorList>
            <person name="Watanabe T."/>
            <person name="Kojima H."/>
            <person name="Fukui M."/>
        </authorList>
    </citation>
    <scope>NUCLEOTIDE SEQUENCE [LARGE SCALE GENOMIC DNA]</scope>
    <source>
        <strain evidence="2">skB26</strain>
    </source>
</reference>
<dbReference type="STRING" id="1163617.SCD_n00740"/>
<dbReference type="eggNOG" id="COG3514">
    <property type="taxonomic scope" value="Bacteria"/>
</dbReference>
<dbReference type="RefSeq" id="WP_009206472.1">
    <property type="nucleotide sequence ID" value="NC_022357.1"/>
</dbReference>
<proteinExistence type="predicted"/>
<dbReference type="OrthoDB" id="9796641at2"/>
<evidence type="ECO:0000313" key="1">
    <source>
        <dbReference type="EMBL" id="BAN34582.1"/>
    </source>
</evidence>
<dbReference type="AlphaFoldDB" id="S6B1M7"/>
<sequence>MLKRSQIKLPTSAEDAAITAAALQDPDAQPLTDTELAQFKRAPGRPRGSHKVSTTVRFDADVLEAFRASGPRWQTRMNEALRDWLKSHSPG</sequence>
<dbReference type="KEGG" id="sdr:SCD_n00740"/>
<protein>
    <recommendedName>
        <fullName evidence="3">BrnA antitoxin of type II toxin-antitoxin system</fullName>
    </recommendedName>
</protein>
<gene>
    <name evidence="1" type="ORF">SCD_n00740</name>
</gene>
<dbReference type="InterPro" id="IPR025528">
    <property type="entry name" value="BrnA_antitoxin"/>
</dbReference>
<accession>S6B1M7</accession>
<evidence type="ECO:0000313" key="2">
    <source>
        <dbReference type="Proteomes" id="UP000015559"/>
    </source>
</evidence>
<dbReference type="Pfam" id="PF14384">
    <property type="entry name" value="BrnA_antitoxin"/>
    <property type="match status" value="1"/>
</dbReference>
<name>S6B1M7_SULDS</name>